<protein>
    <submittedName>
        <fullName evidence="8">Cytochrome P450</fullName>
    </submittedName>
</protein>
<comment type="cofactor">
    <cofactor evidence="1 5">
        <name>heme</name>
        <dbReference type="ChEBI" id="CHEBI:30413"/>
    </cofactor>
</comment>
<keyword evidence="9" id="KW-1185">Reference proteome</keyword>
<comment type="similarity">
    <text evidence="6">Belongs to the cytochrome P450 family.</text>
</comment>
<evidence type="ECO:0000256" key="3">
    <source>
        <dbReference type="ARBA" id="ARBA00023002"/>
    </source>
</evidence>
<keyword evidence="5 6" id="KW-0349">Heme</keyword>
<evidence type="ECO:0000256" key="4">
    <source>
        <dbReference type="ARBA" id="ARBA00023004"/>
    </source>
</evidence>
<dbReference type="GO" id="GO:0005506">
    <property type="term" value="F:iron ion binding"/>
    <property type="evidence" value="ECO:0007669"/>
    <property type="project" value="InterPro"/>
</dbReference>
<dbReference type="PANTHER" id="PTHR24305:SF235">
    <property type="entry name" value="CYTOCHROME P450 MONOOXYGENASE APDB-RELATED"/>
    <property type="match status" value="1"/>
</dbReference>
<sequence length="521" mass="58928">MLQTVFLKIYQTDSLVAFGLGVCMLSSYYVLYVTLFSSLRNIPGPLLARLTPLRAIYQRLPSRVIDAALHDFNTYGDIYISKPNTITICNPQDVRTVLGSSIFRKIDMYHGVHDPALANIVTFSDPAMASRRRRQLAPYFTSSYLLRMESIILQKGAKAIGSKWHSLLDGRDTAVVNYRNDTQLATFSIMATLAFGRSTGDDSLESADSRIIGWISSTAVYVGLRMNFPLLLKFPLSILLRPSLTAYADFLAYSAESVKRRKQLLDKQVSPEKHQAEALQVPEDMLQAFIKAQDPESKIVMTAKEVQAESLGMQLAGSETTAAALTWALHLFTLYPHYRARAETEVRSRFAKGHLISYTECRVLEFLEAFIYEMFRYTPITSGFMPQFASTDVVLQGYLVPAGTHIAFNLIALNNRTDVWAEPNKFRPERFLEDTDKKRYVFAFSYGVRNCLGRNLAWMEILPILANLLNEFDMEGIGNGSEAFRPHGRRDNGEPALMPSKCHIVFAPKYPERDCRILIRK</sequence>
<dbReference type="InterPro" id="IPR001128">
    <property type="entry name" value="Cyt_P450"/>
</dbReference>
<evidence type="ECO:0000256" key="7">
    <source>
        <dbReference type="SAM" id="Phobius"/>
    </source>
</evidence>
<dbReference type="GO" id="GO:0016705">
    <property type="term" value="F:oxidoreductase activity, acting on paired donors, with incorporation or reduction of molecular oxygen"/>
    <property type="evidence" value="ECO:0007669"/>
    <property type="project" value="InterPro"/>
</dbReference>
<evidence type="ECO:0000313" key="9">
    <source>
        <dbReference type="Proteomes" id="UP000799437"/>
    </source>
</evidence>
<dbReference type="InterPro" id="IPR002401">
    <property type="entry name" value="Cyt_P450_E_grp-I"/>
</dbReference>
<dbReference type="Pfam" id="PF00067">
    <property type="entry name" value="p450"/>
    <property type="match status" value="1"/>
</dbReference>
<dbReference type="RefSeq" id="XP_033596313.1">
    <property type="nucleotide sequence ID" value="XM_033742522.1"/>
</dbReference>
<evidence type="ECO:0000256" key="2">
    <source>
        <dbReference type="ARBA" id="ARBA00022723"/>
    </source>
</evidence>
<dbReference type="OrthoDB" id="1470350at2759"/>
<dbReference type="Gene3D" id="1.10.630.10">
    <property type="entry name" value="Cytochrome P450"/>
    <property type="match status" value="1"/>
</dbReference>
<reference evidence="8" key="1">
    <citation type="journal article" date="2020" name="Stud. Mycol.">
        <title>101 Dothideomycetes genomes: a test case for predicting lifestyles and emergence of pathogens.</title>
        <authorList>
            <person name="Haridas S."/>
            <person name="Albert R."/>
            <person name="Binder M."/>
            <person name="Bloem J."/>
            <person name="Labutti K."/>
            <person name="Salamov A."/>
            <person name="Andreopoulos B."/>
            <person name="Baker S."/>
            <person name="Barry K."/>
            <person name="Bills G."/>
            <person name="Bluhm B."/>
            <person name="Cannon C."/>
            <person name="Castanera R."/>
            <person name="Culley D."/>
            <person name="Daum C."/>
            <person name="Ezra D."/>
            <person name="Gonzalez J."/>
            <person name="Henrissat B."/>
            <person name="Kuo A."/>
            <person name="Liang C."/>
            <person name="Lipzen A."/>
            <person name="Lutzoni F."/>
            <person name="Magnuson J."/>
            <person name="Mondo S."/>
            <person name="Nolan M."/>
            <person name="Ohm R."/>
            <person name="Pangilinan J."/>
            <person name="Park H.-J."/>
            <person name="Ramirez L."/>
            <person name="Alfaro M."/>
            <person name="Sun H."/>
            <person name="Tritt A."/>
            <person name="Yoshinaga Y."/>
            <person name="Zwiers L.-H."/>
            <person name="Turgeon B."/>
            <person name="Goodwin S."/>
            <person name="Spatafora J."/>
            <person name="Crous P."/>
            <person name="Grigoriev I."/>
        </authorList>
    </citation>
    <scope>NUCLEOTIDE SEQUENCE</scope>
    <source>
        <strain evidence="8">CBS 121739</strain>
    </source>
</reference>
<dbReference type="GO" id="GO:0020037">
    <property type="term" value="F:heme binding"/>
    <property type="evidence" value="ECO:0007669"/>
    <property type="project" value="InterPro"/>
</dbReference>
<dbReference type="AlphaFoldDB" id="A0A6A6VTF5"/>
<dbReference type="PRINTS" id="PR00463">
    <property type="entry name" value="EP450I"/>
</dbReference>
<keyword evidence="7" id="KW-0812">Transmembrane</keyword>
<dbReference type="InterPro" id="IPR036396">
    <property type="entry name" value="Cyt_P450_sf"/>
</dbReference>
<keyword evidence="3 6" id="KW-0560">Oxidoreductase</keyword>
<keyword evidence="6" id="KW-0503">Monooxygenase</keyword>
<dbReference type="PANTHER" id="PTHR24305">
    <property type="entry name" value="CYTOCHROME P450"/>
    <property type="match status" value="1"/>
</dbReference>
<dbReference type="Proteomes" id="UP000799437">
    <property type="component" value="Unassembled WGS sequence"/>
</dbReference>
<evidence type="ECO:0000256" key="5">
    <source>
        <dbReference type="PIRSR" id="PIRSR602401-1"/>
    </source>
</evidence>
<dbReference type="SUPFAM" id="SSF48264">
    <property type="entry name" value="Cytochrome P450"/>
    <property type="match status" value="1"/>
</dbReference>
<dbReference type="EMBL" id="ML996582">
    <property type="protein sequence ID" value="KAF2753862.1"/>
    <property type="molecule type" value="Genomic_DNA"/>
</dbReference>
<dbReference type="GO" id="GO:0044550">
    <property type="term" value="P:secondary metabolite biosynthetic process"/>
    <property type="evidence" value="ECO:0007669"/>
    <property type="project" value="UniProtKB-ARBA"/>
</dbReference>
<gene>
    <name evidence="8" type="ORF">EJ05DRAFT_457202</name>
</gene>
<dbReference type="GO" id="GO:0004497">
    <property type="term" value="F:monooxygenase activity"/>
    <property type="evidence" value="ECO:0007669"/>
    <property type="project" value="UniProtKB-KW"/>
</dbReference>
<evidence type="ECO:0000313" key="8">
    <source>
        <dbReference type="EMBL" id="KAF2753862.1"/>
    </source>
</evidence>
<proteinExistence type="inferred from homology"/>
<keyword evidence="2 5" id="KW-0479">Metal-binding</keyword>
<dbReference type="PRINTS" id="PR00385">
    <property type="entry name" value="P450"/>
</dbReference>
<keyword evidence="7" id="KW-1133">Transmembrane helix</keyword>
<organism evidence="8 9">
    <name type="scientific">Pseudovirgaria hyperparasitica</name>
    <dbReference type="NCBI Taxonomy" id="470096"/>
    <lineage>
        <taxon>Eukaryota</taxon>
        <taxon>Fungi</taxon>
        <taxon>Dikarya</taxon>
        <taxon>Ascomycota</taxon>
        <taxon>Pezizomycotina</taxon>
        <taxon>Dothideomycetes</taxon>
        <taxon>Dothideomycetes incertae sedis</taxon>
        <taxon>Acrospermales</taxon>
        <taxon>Acrospermaceae</taxon>
        <taxon>Pseudovirgaria</taxon>
    </lineage>
</organism>
<feature type="binding site" description="axial binding residue" evidence="5">
    <location>
        <position position="451"/>
    </location>
    <ligand>
        <name>heme</name>
        <dbReference type="ChEBI" id="CHEBI:30413"/>
    </ligand>
    <ligandPart>
        <name>Fe</name>
        <dbReference type="ChEBI" id="CHEBI:18248"/>
    </ligandPart>
</feature>
<evidence type="ECO:0000256" key="1">
    <source>
        <dbReference type="ARBA" id="ARBA00001971"/>
    </source>
</evidence>
<name>A0A6A6VTF5_9PEZI</name>
<dbReference type="InterPro" id="IPR050121">
    <property type="entry name" value="Cytochrome_P450_monoxygenase"/>
</dbReference>
<dbReference type="GeneID" id="54483576"/>
<feature type="transmembrane region" description="Helical" evidence="7">
    <location>
        <begin position="15"/>
        <end position="39"/>
    </location>
</feature>
<keyword evidence="7" id="KW-0472">Membrane</keyword>
<feature type="non-terminal residue" evidence="8">
    <location>
        <position position="521"/>
    </location>
</feature>
<accession>A0A6A6VTF5</accession>
<evidence type="ECO:0000256" key="6">
    <source>
        <dbReference type="RuleBase" id="RU000461"/>
    </source>
</evidence>
<keyword evidence="4 5" id="KW-0408">Iron</keyword>
<dbReference type="InterPro" id="IPR017972">
    <property type="entry name" value="Cyt_P450_CS"/>
</dbReference>
<dbReference type="PROSITE" id="PS00086">
    <property type="entry name" value="CYTOCHROME_P450"/>
    <property type="match status" value="1"/>
</dbReference>